<dbReference type="GO" id="GO:0005739">
    <property type="term" value="C:mitochondrion"/>
    <property type="evidence" value="ECO:0007669"/>
    <property type="project" value="TreeGrafter"/>
</dbReference>
<reference evidence="3" key="1">
    <citation type="submission" date="2020-01" db="EMBL/GenBank/DDBJ databases">
        <title>Development of genomics and gene disruption for Polysphondylium violaceum indicates a role for the polyketide synthase stlB in stalk morphogenesis.</title>
        <authorList>
            <person name="Narita B."/>
            <person name="Kawabe Y."/>
            <person name="Kin K."/>
            <person name="Saito T."/>
            <person name="Gibbs R."/>
            <person name="Kuspa A."/>
            <person name="Muzny D."/>
            <person name="Queller D."/>
            <person name="Richards S."/>
            <person name="Strassman J."/>
            <person name="Sucgang R."/>
            <person name="Worley K."/>
            <person name="Schaap P."/>
        </authorList>
    </citation>
    <scope>NUCLEOTIDE SEQUENCE</scope>
    <source>
        <strain evidence="3">QSvi11</strain>
    </source>
</reference>
<dbReference type="EMBL" id="AJWJ01000239">
    <property type="protein sequence ID" value="KAF2072919.1"/>
    <property type="molecule type" value="Genomic_DNA"/>
</dbReference>
<dbReference type="InterPro" id="IPR027989">
    <property type="entry name" value="DUF4461"/>
</dbReference>
<protein>
    <recommendedName>
        <fullName evidence="5">DUF4460 domain-containing protein</fullName>
    </recommendedName>
</protein>
<proteinExistence type="predicted"/>
<dbReference type="PANTHER" id="PTHR31596">
    <property type="entry name" value="T-CELL ACTIVATION INHIBITOR, MITOCHONDRIAL"/>
    <property type="match status" value="1"/>
</dbReference>
<evidence type="ECO:0000259" key="2">
    <source>
        <dbReference type="Pfam" id="PF14688"/>
    </source>
</evidence>
<name>A0A8J4PUJ2_9MYCE</name>
<evidence type="ECO:0000313" key="4">
    <source>
        <dbReference type="Proteomes" id="UP000695562"/>
    </source>
</evidence>
<dbReference type="OrthoDB" id="4238at2759"/>
<evidence type="ECO:0000259" key="1">
    <source>
        <dbReference type="Pfam" id="PF14687"/>
    </source>
</evidence>
<dbReference type="InterPro" id="IPR028031">
    <property type="entry name" value="DUF4460"/>
</dbReference>
<evidence type="ECO:0008006" key="5">
    <source>
        <dbReference type="Google" id="ProtNLM"/>
    </source>
</evidence>
<accession>A0A8J4PUJ2</accession>
<dbReference type="Pfam" id="PF14687">
    <property type="entry name" value="DUF4460"/>
    <property type="match status" value="1"/>
</dbReference>
<feature type="domain" description="DUF4460" evidence="1">
    <location>
        <begin position="70"/>
        <end position="173"/>
    </location>
</feature>
<feature type="domain" description="DUF4461" evidence="2">
    <location>
        <begin position="404"/>
        <end position="671"/>
    </location>
</feature>
<organism evidence="3 4">
    <name type="scientific">Polysphondylium violaceum</name>
    <dbReference type="NCBI Taxonomy" id="133409"/>
    <lineage>
        <taxon>Eukaryota</taxon>
        <taxon>Amoebozoa</taxon>
        <taxon>Evosea</taxon>
        <taxon>Eumycetozoa</taxon>
        <taxon>Dictyostelia</taxon>
        <taxon>Dictyosteliales</taxon>
        <taxon>Dictyosteliaceae</taxon>
        <taxon>Polysphondylium</taxon>
    </lineage>
</organism>
<evidence type="ECO:0000313" key="3">
    <source>
        <dbReference type="EMBL" id="KAF2072919.1"/>
    </source>
</evidence>
<dbReference type="Pfam" id="PF14688">
    <property type="entry name" value="DUF4461"/>
    <property type="match status" value="1"/>
</dbReference>
<sequence length="673" mass="79012">MIRYTYTRRLLSLLVPKHITFYKTRHLPSHHVNSSSNQFLNNICCNNSNNNSNGNKLFYTTTSSSTTTTDLKNNKLILKKFFLKVHPDLFFQYPKVKKTNDQSLRLLHSFLEEVKNERLSNKSYQLMFYYLDDNVYDVEQDIPYISVSFDIDLPHSGDTFHYSNRIYHHLKEAENQISTLFKSVGIKESFVLHSMLGEKLKVSSGAAAAGADINNNNVEYQSLKQFLKIVSTLAKEKAKQSVEEERRLDIMYTFFFMEHQVRILFNDHSIPTQQKSDLLKELEMLLSRLLPRNSNDELVEKIFYHNQQDDQEDLYRNMTDKRRTRLENMDQEDQEEEIDQFGESNFKGFGARVRGMDQATKQELFEPFGMFSGKQRDSWKGWSKIKAGYITPETSPKQDDSPLFEKLEGISIIFSNKSGVDLEGRLHLDSEKPKTWKKVLLDFKPSEILRNIKACKSRQAIEKELAKRLNIHSIFTEYNAQNNTGYLKLLDRLYIQTAHINTDSDREFVEFRHNIEEQGVSLEDFNNPNWLDYFERLEGLTEIGIKVISNEVDKKWFFDPALGVVYVPLDASLYDVIQFLKNNKERIINEHKRQKINNTNLAQLELTVKRKFRLSRLKKHPDLTMTEMVSCLRRLLYNHQPYLPYLNNVILIIGKENKVNQDGSVNIKWDFDI</sequence>
<dbReference type="PANTHER" id="PTHR31596:SF9">
    <property type="entry name" value="DUF4460 DOMAIN-CONTAINING PROTEIN"/>
    <property type="match status" value="1"/>
</dbReference>
<dbReference type="Proteomes" id="UP000695562">
    <property type="component" value="Unassembled WGS sequence"/>
</dbReference>
<dbReference type="AlphaFoldDB" id="A0A8J4PUJ2"/>
<gene>
    <name evidence="3" type="ORF">CYY_005776</name>
</gene>
<comment type="caution">
    <text evidence="3">The sequence shown here is derived from an EMBL/GenBank/DDBJ whole genome shotgun (WGS) entry which is preliminary data.</text>
</comment>
<keyword evidence="4" id="KW-1185">Reference proteome</keyword>
<dbReference type="InterPro" id="IPR027986">
    <property type="entry name" value="TCAIM"/>
</dbReference>